<dbReference type="InterPro" id="IPR011990">
    <property type="entry name" value="TPR-like_helical_dom_sf"/>
</dbReference>
<gene>
    <name evidence="6" type="ORF">YC6258_01368</name>
</gene>
<dbReference type="InterPro" id="IPR003018">
    <property type="entry name" value="GAF"/>
</dbReference>
<name>A0A0C5VGS4_9GAMM</name>
<dbReference type="Pfam" id="PF00069">
    <property type="entry name" value="Pkinase"/>
    <property type="match status" value="1"/>
</dbReference>
<dbReference type="InterPro" id="IPR053159">
    <property type="entry name" value="Hybrid_Histidine_Kinase"/>
</dbReference>
<feature type="domain" description="GGDEF" evidence="5">
    <location>
        <begin position="1527"/>
        <end position="1661"/>
    </location>
</feature>
<dbReference type="PANTHER" id="PTHR43642:SF1">
    <property type="entry name" value="HYBRID SIGNAL TRANSDUCTION HISTIDINE KINASE G"/>
    <property type="match status" value="1"/>
</dbReference>
<dbReference type="FunFam" id="3.30.70.270:FF:000001">
    <property type="entry name" value="Diguanylate cyclase domain protein"/>
    <property type="match status" value="1"/>
</dbReference>
<dbReference type="SUPFAM" id="SSF48452">
    <property type="entry name" value="TPR-like"/>
    <property type="match status" value="1"/>
</dbReference>
<dbReference type="InterPro" id="IPR011009">
    <property type="entry name" value="Kinase-like_dom_sf"/>
</dbReference>
<accession>A0A0C5VGS4</accession>
<evidence type="ECO:0000259" key="4">
    <source>
        <dbReference type="PROSITE" id="PS50011"/>
    </source>
</evidence>
<dbReference type="NCBIfam" id="TIGR00254">
    <property type="entry name" value="GGDEF"/>
    <property type="match status" value="1"/>
</dbReference>
<comment type="cofactor">
    <cofactor evidence="1">
        <name>Mg(2+)</name>
        <dbReference type="ChEBI" id="CHEBI:18420"/>
    </cofactor>
</comment>
<dbReference type="PATRIC" id="fig|1445510.3.peg.1341"/>
<evidence type="ECO:0000256" key="3">
    <source>
        <dbReference type="SAM" id="Coils"/>
    </source>
</evidence>
<dbReference type="InterPro" id="IPR029787">
    <property type="entry name" value="Nucleotide_cyclase"/>
</dbReference>
<dbReference type="SMART" id="SM00065">
    <property type="entry name" value="GAF"/>
    <property type="match status" value="1"/>
</dbReference>
<dbReference type="SUPFAM" id="SSF52540">
    <property type="entry name" value="P-loop containing nucleoside triphosphate hydrolases"/>
    <property type="match status" value="1"/>
</dbReference>
<proteinExistence type="predicted"/>
<feature type="coiled-coil region" evidence="3">
    <location>
        <begin position="1455"/>
        <end position="1499"/>
    </location>
</feature>
<dbReference type="KEGG" id="gsn:YC6258_01368"/>
<dbReference type="SMART" id="SM00267">
    <property type="entry name" value="GGDEF"/>
    <property type="match status" value="1"/>
</dbReference>
<keyword evidence="7" id="KW-1185">Reference proteome</keyword>
<keyword evidence="3" id="KW-0175">Coiled coil</keyword>
<dbReference type="Pfam" id="PF13191">
    <property type="entry name" value="AAA_16"/>
    <property type="match status" value="1"/>
</dbReference>
<dbReference type="PROSITE" id="PS50887">
    <property type="entry name" value="GGDEF"/>
    <property type="match status" value="1"/>
</dbReference>
<protein>
    <submittedName>
        <fullName evidence="6">Putative ATPase</fullName>
    </submittedName>
</protein>
<reference evidence="6 7" key="1">
    <citation type="submission" date="2014-01" db="EMBL/GenBank/DDBJ databases">
        <title>Full genme sequencing of cellulolytic bacterium Gynuella sunshinyii YC6258T gen. nov., sp. nov.</title>
        <authorList>
            <person name="Khan H."/>
            <person name="Chung E.J."/>
            <person name="Chung Y.R."/>
        </authorList>
    </citation>
    <scope>NUCLEOTIDE SEQUENCE [LARGE SCALE GENOMIC DNA]</scope>
    <source>
        <strain evidence="6 7">YC6258</strain>
    </source>
</reference>
<evidence type="ECO:0000313" key="6">
    <source>
        <dbReference type="EMBL" id="AJQ93416.1"/>
    </source>
</evidence>
<dbReference type="EMBL" id="CP007142">
    <property type="protein sequence ID" value="AJQ93416.1"/>
    <property type="molecule type" value="Genomic_DNA"/>
</dbReference>
<dbReference type="InterPro" id="IPR000719">
    <property type="entry name" value="Prot_kinase_dom"/>
</dbReference>
<dbReference type="InterPro" id="IPR000160">
    <property type="entry name" value="GGDEF_dom"/>
</dbReference>
<dbReference type="SMART" id="SM00220">
    <property type="entry name" value="S_TKc"/>
    <property type="match status" value="1"/>
</dbReference>
<dbReference type="PROSITE" id="PS50011">
    <property type="entry name" value="PROTEIN_KINASE_DOM"/>
    <property type="match status" value="1"/>
</dbReference>
<evidence type="ECO:0000256" key="1">
    <source>
        <dbReference type="ARBA" id="ARBA00001946"/>
    </source>
</evidence>
<evidence type="ECO:0000259" key="5">
    <source>
        <dbReference type="PROSITE" id="PS50887"/>
    </source>
</evidence>
<dbReference type="InterPro" id="IPR027417">
    <property type="entry name" value="P-loop_NTPase"/>
</dbReference>
<dbReference type="Gene3D" id="3.30.70.270">
    <property type="match status" value="1"/>
</dbReference>
<dbReference type="SUPFAM" id="SSF55781">
    <property type="entry name" value="GAF domain-like"/>
    <property type="match status" value="1"/>
</dbReference>
<dbReference type="Gene3D" id="3.40.50.300">
    <property type="entry name" value="P-loop containing nucleotide triphosphate hydrolases"/>
    <property type="match status" value="1"/>
</dbReference>
<dbReference type="RefSeq" id="WP_044616209.1">
    <property type="nucleotide sequence ID" value="NZ_CP007142.1"/>
</dbReference>
<dbReference type="InterPro" id="IPR029016">
    <property type="entry name" value="GAF-like_dom_sf"/>
</dbReference>
<feature type="domain" description="Protein kinase" evidence="4">
    <location>
        <begin position="6"/>
        <end position="269"/>
    </location>
</feature>
<dbReference type="GO" id="GO:0005524">
    <property type="term" value="F:ATP binding"/>
    <property type="evidence" value="ECO:0007669"/>
    <property type="project" value="InterPro"/>
</dbReference>
<dbReference type="HOGENOM" id="CLU_000445_34_2_6"/>
<dbReference type="Proteomes" id="UP000032266">
    <property type="component" value="Chromosome"/>
</dbReference>
<dbReference type="PANTHER" id="PTHR43642">
    <property type="entry name" value="HYBRID SIGNAL TRANSDUCTION HISTIDINE KINASE G"/>
    <property type="match status" value="1"/>
</dbReference>
<organism evidence="6 7">
    <name type="scientific">Gynuella sunshinyii YC6258</name>
    <dbReference type="NCBI Taxonomy" id="1445510"/>
    <lineage>
        <taxon>Bacteria</taxon>
        <taxon>Pseudomonadati</taxon>
        <taxon>Pseudomonadota</taxon>
        <taxon>Gammaproteobacteria</taxon>
        <taxon>Oceanospirillales</taxon>
        <taxon>Saccharospirillaceae</taxon>
        <taxon>Gynuella</taxon>
    </lineage>
</organism>
<dbReference type="STRING" id="1445510.YC6258_01368"/>
<dbReference type="SUPFAM" id="SSF56112">
    <property type="entry name" value="Protein kinase-like (PK-like)"/>
    <property type="match status" value="1"/>
</dbReference>
<dbReference type="SUPFAM" id="SSF55073">
    <property type="entry name" value="Nucleotide cyclase"/>
    <property type="match status" value="1"/>
</dbReference>
<dbReference type="CDD" id="cd01949">
    <property type="entry name" value="GGDEF"/>
    <property type="match status" value="1"/>
</dbReference>
<dbReference type="GO" id="GO:0016020">
    <property type="term" value="C:membrane"/>
    <property type="evidence" value="ECO:0007669"/>
    <property type="project" value="UniProtKB-SubCell"/>
</dbReference>
<dbReference type="InterPro" id="IPR043128">
    <property type="entry name" value="Rev_trsase/Diguanyl_cyclase"/>
</dbReference>
<evidence type="ECO:0000256" key="2">
    <source>
        <dbReference type="ARBA" id="ARBA00004167"/>
    </source>
</evidence>
<dbReference type="OrthoDB" id="9801841at2"/>
<comment type="subcellular location">
    <subcellularLocation>
        <location evidence="2">Membrane</location>
        <topology evidence="2">Single-pass membrane protein</topology>
    </subcellularLocation>
</comment>
<evidence type="ECO:0000313" key="7">
    <source>
        <dbReference type="Proteomes" id="UP000032266"/>
    </source>
</evidence>
<dbReference type="Pfam" id="PF00990">
    <property type="entry name" value="GGDEF"/>
    <property type="match status" value="1"/>
</dbReference>
<dbReference type="Pfam" id="PF01590">
    <property type="entry name" value="GAF"/>
    <property type="match status" value="1"/>
</dbReference>
<dbReference type="InterPro" id="IPR041664">
    <property type="entry name" value="AAA_16"/>
</dbReference>
<dbReference type="GO" id="GO:0004672">
    <property type="term" value="F:protein kinase activity"/>
    <property type="evidence" value="ECO:0007669"/>
    <property type="project" value="InterPro"/>
</dbReference>
<dbReference type="Gene3D" id="3.30.450.40">
    <property type="match status" value="1"/>
</dbReference>
<sequence length="1666" mass="190591">MPAVEFNQVTLLHTTATSDLLSATDIHGRPLLLKRSRFEVPGVSHLDMLNNECALLELCCHPAVIQPYGVQLWQQQPVLVREFFVGQPLDELVATATLLPETFIDLALLMSEAIATVHHAGVIHGNLNPSHILVAEDLRNIRVLGFSQAFRIHSGWKNRPYPQGGDPLYQAPEFDRQHTVPMTESADIYALGAMFYLMLSGQSPYLSEAITRLRLNKMTTEPGDLLEMRQDLPDVVVAIIMKMMAKTPEQRYQNLASVVVDLQICREALKSGHSIPEFNIDRASFMTSLFASDHLYGRQEAISSLQDALHNCRGMPLSFALVRGSSGIGKSSLVEALLTRQGQQSFRCARVKFDQFRTNSPFERLFASLRELLRQLLVEPKEVRRRWSEKFSTILGAEVQILIDELPELARFIDQPAAPASLAPGDAKVRLHRLLTRFLQILCEPDCPLCLFLDDLQWSDSATLEWLDSARYELSSCLVIMTFRDTREHITPMLEGFLERLESDDARVLDLTLSPLATETIAEMFITQLSMYSQAAHDLARDIFSKTHGNPFFIIEYLKQAQENKMIWFDPVSFSWCYDRHRQSDIAISDNVVEFLSHRFEFLPSEVQMVLKTAACIGSRFEITILRSLLKTIAVETAISQAVEGGWLLQQLEQSRQIYMFSHDRMQQAAHSQLTQQQIQQIHLEIANYFFQLECRNQYLFECVNHYNTALGLVEQENLLLDIGELNLAATRQAKKNGDFPLALRYVRTAMELLLPHHADVVKKAELLRERAECEHLCNHREEALEYYRQALDSTWDQQHKTLLYELLIKFHTDAGDFETAYNTGRTALQELGQPIAAGFNPVLFMADFMRLKWRLRHYRPEQLLDLPEATNATAIAVIRLLSAMQKAAYQLRPQLCVALAVRQLELCLSYGNTREAVIGYMVFGVIFLCGVRADYRLGYEYGQLSLAMLKRFNNEMQSAEVSFVYGYFAHSWNSAVTDTERYFQQSYEQGLAIGDWFHTGCATAAHMQSLFMRGVRLDRILERCETLQPTLQRIGAMEHEHVLTGIRQAVLNLRFPSQQLPQFAVGEFVEQEYLARLESYGSRHFAHFYYVNKLFVLYLLGHYQDALTVLQRSRTFLKDSRGMLHCAEHYFLEAMLIARLAEQENGFRRQASVMRVKQIVRQFYRWSQQCPENFLDRYQLIKAELTRLQGHSQQAIQQYLEAAQTAQFQGHLNLQLISHLLLAAQYVRLAQPKAAESHEAEVWQLGKKWGLFDHDGSSVNKILPHRSMNIGTDTLTRSAEALTGERRLPQLLETLMNIILENVTAQRAILLLQCHQELSVEARVSVDTEQPEVMLNEPLSQSRELPLTVINYVSSTLEPIIVDDARHSPLFIKDPYIHEHQVLSVLCAPLMLQGQLKGIIYLENNAAPSVFTRDQMSLLNYLGGQIAISIENARVYQTLEQRVGERTHDIEIQKQELQAQYDMIRLLNVRLTRENEERRQAEEQLRQANIKLQQLARTDSLTQLANRRHFNEFLQQQFLYCRREHKTLSLLLCDIDEFKAYNDHYGHQQGDECLKAVTHCLQIVVNRPGDLVCRYGGEEFAVVLPDTGLQGALQVADRIHQALAQAQLEHRVSSVVSYVTLSIGVSCGPGDNQEQLIQLADKALYQAKHQGKNCTHADQMELQLP</sequence>
<dbReference type="Gene3D" id="1.10.510.10">
    <property type="entry name" value="Transferase(Phosphotransferase) domain 1"/>
    <property type="match status" value="1"/>
</dbReference>